<sequence>MPALLVSQHISLASSLGMDSHWFADDQSIFDQLPDVLMSVGIGDFIYLTGAQPDLLFATAKDPGGKAFLKPEHTHGYGCSQDSERP</sequence>
<reference evidence="1" key="1">
    <citation type="submission" date="2020-03" db="EMBL/GenBank/DDBJ databases">
        <title>Studies in the Genomics of Life Span.</title>
        <authorList>
            <person name="Glass D."/>
        </authorList>
    </citation>
    <scope>NUCLEOTIDE SEQUENCE</scope>
    <source>
        <strain evidence="1">SUZIE</strain>
        <tissue evidence="1">Muscle</tissue>
    </source>
</reference>
<accession>A0AA41TC99</accession>
<protein>
    <submittedName>
        <fullName evidence="1">Uncharacterized protein</fullName>
    </submittedName>
</protein>
<dbReference type="EMBL" id="JAATJV010446095">
    <property type="protein sequence ID" value="MBZ3891224.1"/>
    <property type="molecule type" value="Genomic_DNA"/>
</dbReference>
<dbReference type="AlphaFoldDB" id="A0AA41TC99"/>
<keyword evidence="2" id="KW-1185">Reference proteome</keyword>
<evidence type="ECO:0000313" key="1">
    <source>
        <dbReference type="EMBL" id="MBZ3891224.1"/>
    </source>
</evidence>
<dbReference type="Proteomes" id="UP001166674">
    <property type="component" value="Unassembled WGS sequence"/>
</dbReference>
<organism evidence="1 2">
    <name type="scientific">Sciurus carolinensis</name>
    <name type="common">Eastern gray squirrel</name>
    <dbReference type="NCBI Taxonomy" id="30640"/>
    <lineage>
        <taxon>Eukaryota</taxon>
        <taxon>Metazoa</taxon>
        <taxon>Chordata</taxon>
        <taxon>Craniata</taxon>
        <taxon>Vertebrata</taxon>
        <taxon>Euteleostomi</taxon>
        <taxon>Mammalia</taxon>
        <taxon>Eutheria</taxon>
        <taxon>Euarchontoglires</taxon>
        <taxon>Glires</taxon>
        <taxon>Rodentia</taxon>
        <taxon>Sciuromorpha</taxon>
        <taxon>Sciuridae</taxon>
        <taxon>Sciurinae</taxon>
        <taxon>Sciurini</taxon>
        <taxon>Sciurus</taxon>
    </lineage>
</organism>
<comment type="caution">
    <text evidence="1">The sequence shown here is derived from an EMBL/GenBank/DDBJ whole genome shotgun (WGS) entry which is preliminary data.</text>
</comment>
<evidence type="ECO:0000313" key="2">
    <source>
        <dbReference type="Proteomes" id="UP001166674"/>
    </source>
</evidence>
<proteinExistence type="predicted"/>
<name>A0AA41TC99_SCICA</name>
<gene>
    <name evidence="1" type="ORF">SUZIE_211890</name>
</gene>